<proteinExistence type="predicted"/>
<gene>
    <name evidence="2" type="ORF">GCM10011366_07570</name>
</gene>
<comment type="caution">
    <text evidence="2">The sequence shown here is derived from an EMBL/GenBank/DDBJ whole genome shotgun (WGS) entry which is preliminary data.</text>
</comment>
<evidence type="ECO:0000259" key="1">
    <source>
        <dbReference type="Pfam" id="PF13338"/>
    </source>
</evidence>
<keyword evidence="3" id="KW-1185">Reference proteome</keyword>
<dbReference type="EMBL" id="BMEM01000001">
    <property type="protein sequence ID" value="GGF42256.1"/>
    <property type="molecule type" value="Genomic_DNA"/>
</dbReference>
<dbReference type="RefSeq" id="WP_188428253.1">
    <property type="nucleotide sequence ID" value="NZ_BAABKH010000002.1"/>
</dbReference>
<feature type="domain" description="AbiEi antitoxin N-terminal" evidence="1">
    <location>
        <begin position="9"/>
        <end position="43"/>
    </location>
</feature>
<reference evidence="2" key="1">
    <citation type="journal article" date="2014" name="Int. J. Syst. Evol. Microbiol.">
        <title>Complete genome sequence of Corynebacterium casei LMG S-19264T (=DSM 44701T), isolated from a smear-ripened cheese.</title>
        <authorList>
            <consortium name="US DOE Joint Genome Institute (JGI-PGF)"/>
            <person name="Walter F."/>
            <person name="Albersmeier A."/>
            <person name="Kalinowski J."/>
            <person name="Ruckert C."/>
        </authorList>
    </citation>
    <scope>NUCLEOTIDE SEQUENCE</scope>
    <source>
        <strain evidence="2">CGMCC 1.12160</strain>
    </source>
</reference>
<accession>A0A917F2P3</accession>
<dbReference type="InterPro" id="IPR025159">
    <property type="entry name" value="AbiEi_N"/>
</dbReference>
<protein>
    <recommendedName>
        <fullName evidence="1">AbiEi antitoxin N-terminal domain-containing protein</fullName>
    </recommendedName>
</protein>
<organism evidence="2 3">
    <name type="scientific">Ornithinimicrobium tianjinense</name>
    <dbReference type="NCBI Taxonomy" id="1195761"/>
    <lineage>
        <taxon>Bacteria</taxon>
        <taxon>Bacillati</taxon>
        <taxon>Actinomycetota</taxon>
        <taxon>Actinomycetes</taxon>
        <taxon>Micrococcales</taxon>
        <taxon>Ornithinimicrobiaceae</taxon>
        <taxon>Ornithinimicrobium</taxon>
    </lineage>
</organism>
<name>A0A917F2P3_9MICO</name>
<sequence length="358" mass="40168">MTIHALPRPFSRSQAEAAGLSRRALDEALRRGLARRVRRGWYVASESDPSPEGERWVTVVADHLDRLRQHLRRFPGHVASHTSAALLHGFGVMISPATPVDITSVDRAPRSWREAGLRVHHSDSSDIPVTTIDGLRVTAELRTVVDTLRTRRLPHATALVDEVLRTGRLSTAELETALDAQKRWSGRPRALVAIELSDPRRETWLESYSDVSLYEHGVPLPLPQVNIFDEDRVFLGRVDGLDPELGVFREADGLGKYFADAGTTSPEESVLEHLGQEHSRHTRLEALGLRGARWMASEVMEDPEGVAARVKALHRAPVPPLSGYAEWDGELRRLPFSVERTPVNLEKARTRRERRPRT</sequence>
<evidence type="ECO:0000313" key="2">
    <source>
        <dbReference type="EMBL" id="GGF42256.1"/>
    </source>
</evidence>
<dbReference type="Proteomes" id="UP000605670">
    <property type="component" value="Unassembled WGS sequence"/>
</dbReference>
<dbReference type="AlphaFoldDB" id="A0A917F2P3"/>
<reference evidence="2" key="2">
    <citation type="submission" date="2020-09" db="EMBL/GenBank/DDBJ databases">
        <authorList>
            <person name="Sun Q."/>
            <person name="Zhou Y."/>
        </authorList>
    </citation>
    <scope>NUCLEOTIDE SEQUENCE</scope>
    <source>
        <strain evidence="2">CGMCC 1.12160</strain>
    </source>
</reference>
<evidence type="ECO:0000313" key="3">
    <source>
        <dbReference type="Proteomes" id="UP000605670"/>
    </source>
</evidence>
<dbReference type="Pfam" id="PF13338">
    <property type="entry name" value="AbiEi_4"/>
    <property type="match status" value="1"/>
</dbReference>